<feature type="non-terminal residue" evidence="2">
    <location>
        <position position="609"/>
    </location>
</feature>
<reference evidence="2 3" key="1">
    <citation type="journal article" date="2016" name="DNA Res.">
        <title>The draft genome of MD-2 pineapple using hybrid error correction of long reads.</title>
        <authorList>
            <person name="Redwan R.M."/>
            <person name="Saidin A."/>
            <person name="Kumar S.V."/>
        </authorList>
    </citation>
    <scope>NUCLEOTIDE SEQUENCE [LARGE SCALE GENOMIC DNA]</scope>
    <source>
        <strain evidence="3">cv. MD2</strain>
        <tissue evidence="2">Leaf</tissue>
    </source>
</reference>
<dbReference type="EMBL" id="LSRQ01001960">
    <property type="protein sequence ID" value="OAY75938.1"/>
    <property type="molecule type" value="Genomic_DNA"/>
</dbReference>
<dbReference type="GO" id="GO:0003677">
    <property type="term" value="F:DNA binding"/>
    <property type="evidence" value="ECO:0007669"/>
    <property type="project" value="UniProtKB-KW"/>
</dbReference>
<evidence type="ECO:0000313" key="3">
    <source>
        <dbReference type="Proteomes" id="UP000092600"/>
    </source>
</evidence>
<dbReference type="Proteomes" id="UP000092600">
    <property type="component" value="Unassembled WGS sequence"/>
</dbReference>
<dbReference type="InterPro" id="IPR003871">
    <property type="entry name" value="RFA1B/D_OB_1st"/>
</dbReference>
<organism evidence="2 3">
    <name type="scientific">Ananas comosus</name>
    <name type="common">Pineapple</name>
    <name type="synonym">Ananas ananas</name>
    <dbReference type="NCBI Taxonomy" id="4615"/>
    <lineage>
        <taxon>Eukaryota</taxon>
        <taxon>Viridiplantae</taxon>
        <taxon>Streptophyta</taxon>
        <taxon>Embryophyta</taxon>
        <taxon>Tracheophyta</taxon>
        <taxon>Spermatophyta</taxon>
        <taxon>Magnoliopsida</taxon>
        <taxon>Liliopsida</taxon>
        <taxon>Poales</taxon>
        <taxon>Bromeliaceae</taxon>
        <taxon>Bromelioideae</taxon>
        <taxon>Ananas</taxon>
    </lineage>
</organism>
<gene>
    <name evidence="2" type="ORF">ACMD2_24188</name>
</gene>
<feature type="domain" description="Replication protein A 70 kDa DNA-binding subunit B/D first OB fold" evidence="1">
    <location>
        <begin position="137"/>
        <end position="239"/>
    </location>
</feature>
<dbReference type="InterPro" id="IPR012340">
    <property type="entry name" value="NA-bd_OB-fold"/>
</dbReference>
<dbReference type="CDD" id="cd04481">
    <property type="entry name" value="RPA1_DBD_B_like"/>
    <property type="match status" value="1"/>
</dbReference>
<evidence type="ECO:0000259" key="1">
    <source>
        <dbReference type="Pfam" id="PF02721"/>
    </source>
</evidence>
<dbReference type="CDD" id="cd04480">
    <property type="entry name" value="RPA1_DBD_A_like"/>
    <property type="match status" value="1"/>
</dbReference>
<sequence>MIRNALILNEVSTMINTDQRSLCSPPEPLGQTRIARKARTTQKYIKTGLKACRLLHPPRTTLGDLNIMDRHLPCATAAWPFPLSALAVFIFNRKLALKKNMFFYAASFEPSFSSHGPSLSAAAHSSLENYCGMDFILLKQLSLAQQHCKIRARISRIWESTTPLNKNNILSLDCLLIDDEEYTMQATVRKYDAEHFRSLLSEGTVYIFENFNVVPSRNNYKVVDRKYMVQISKWTRVLKTKDDISSFPLYSFYFISFGHVKAKKHNEGCLLDVLGGVTSIAPVSHTYVAQDLTAVRKLEIRDIDDQVLSVTLRDKFALDFDDELLKRKEIDGLVAIVLASMTVRTYRDNVYLSTCSASRLYLNLEIPEVLQFESNLRSKQTSVVPILHIESDDKPLLSPLEQTVQNRKTIAELISPNLPEEQGAGYTCKANLLTIDTTYGWWYKACYDCKGAVKDYGDAFWCDETGSANFISFGKVAQDLVHIPAQQLAIATNLDRFVLPPVVKNIIGRSYNFQILPDNRWSSMNLKSFRVTKMFSTDLESKGKEKECANRVQDIEEEIVGSTIVVNQICDIVEEISLNQLPQSISQSSLETFVLRILDQMMKKNEVIG</sequence>
<comment type="caution">
    <text evidence="2">The sequence shown here is derived from an EMBL/GenBank/DDBJ whole genome shotgun (WGS) entry which is preliminary data.</text>
</comment>
<dbReference type="Gene3D" id="2.40.50.140">
    <property type="entry name" value="Nucleic acid-binding proteins"/>
    <property type="match status" value="4"/>
</dbReference>
<dbReference type="PANTHER" id="PTHR47165:SF4">
    <property type="entry name" value="OS03G0429900 PROTEIN"/>
    <property type="match status" value="1"/>
</dbReference>
<dbReference type="Pfam" id="PF02721">
    <property type="entry name" value="DUF223"/>
    <property type="match status" value="1"/>
</dbReference>
<name>A0A199VFZ9_ANACO</name>
<evidence type="ECO:0000313" key="2">
    <source>
        <dbReference type="EMBL" id="OAY75938.1"/>
    </source>
</evidence>
<dbReference type="STRING" id="4615.A0A199VFZ9"/>
<dbReference type="AlphaFoldDB" id="A0A199VFZ9"/>
<accession>A0A199VFZ9</accession>
<proteinExistence type="predicted"/>
<keyword evidence="2" id="KW-0238">DNA-binding</keyword>
<dbReference type="SUPFAM" id="SSF50249">
    <property type="entry name" value="Nucleic acid-binding proteins"/>
    <property type="match status" value="3"/>
</dbReference>
<protein>
    <submittedName>
        <fullName evidence="2">Replication protein A 70 kDa DNA-binding subunit B</fullName>
    </submittedName>
</protein>
<dbReference type="PANTHER" id="PTHR47165">
    <property type="entry name" value="OS03G0429900 PROTEIN"/>
    <property type="match status" value="1"/>
</dbReference>